<dbReference type="GO" id="GO:0016787">
    <property type="term" value="F:hydrolase activity"/>
    <property type="evidence" value="ECO:0007669"/>
    <property type="project" value="UniProtKB-KW"/>
</dbReference>
<dbReference type="RefSeq" id="WP_308452792.1">
    <property type="nucleotide sequence ID" value="NZ_JAJEQR010000007.1"/>
</dbReference>
<dbReference type="NCBIfam" id="TIGR03064">
    <property type="entry name" value="sortase_srtB"/>
    <property type="match status" value="1"/>
</dbReference>
<keyword evidence="1 3" id="KW-0378">Hydrolase</keyword>
<dbReference type="AlphaFoldDB" id="A0AAE3E8Q7"/>
<proteinExistence type="predicted"/>
<feature type="active site" description="Proton donor/acceptor" evidence="2">
    <location>
        <position position="146"/>
    </location>
</feature>
<dbReference type="Gene3D" id="2.40.260.10">
    <property type="entry name" value="Sortase"/>
    <property type="match status" value="1"/>
</dbReference>
<dbReference type="InterPro" id="IPR009835">
    <property type="entry name" value="SrtB"/>
</dbReference>
<dbReference type="CDD" id="cd05826">
    <property type="entry name" value="Sortase_B"/>
    <property type="match status" value="1"/>
</dbReference>
<dbReference type="EC" id="3.4.22.71" evidence="3"/>
<keyword evidence="4" id="KW-1185">Reference proteome</keyword>
<dbReference type="Proteomes" id="UP001198182">
    <property type="component" value="Unassembled WGS sequence"/>
</dbReference>
<name>A0AAE3E8Q7_9FIRM</name>
<evidence type="ECO:0000313" key="4">
    <source>
        <dbReference type="Proteomes" id="UP001198182"/>
    </source>
</evidence>
<dbReference type="InterPro" id="IPR005754">
    <property type="entry name" value="Sortase"/>
</dbReference>
<comment type="caution">
    <text evidence="3">The sequence shown here is derived from an EMBL/GenBank/DDBJ whole genome shotgun (WGS) entry which is preliminary data.</text>
</comment>
<dbReference type="Pfam" id="PF04203">
    <property type="entry name" value="Sortase"/>
    <property type="match status" value="1"/>
</dbReference>
<dbReference type="SUPFAM" id="SSF63817">
    <property type="entry name" value="Sortase"/>
    <property type="match status" value="1"/>
</dbReference>
<gene>
    <name evidence="3" type="primary">srtB</name>
    <name evidence="3" type="ORF">LKD81_03590</name>
</gene>
<organism evidence="3 4">
    <name type="scientific">Hominifimenecus microfluidus</name>
    <dbReference type="NCBI Taxonomy" id="2885348"/>
    <lineage>
        <taxon>Bacteria</taxon>
        <taxon>Bacillati</taxon>
        <taxon>Bacillota</taxon>
        <taxon>Clostridia</taxon>
        <taxon>Lachnospirales</taxon>
        <taxon>Lachnospiraceae</taxon>
        <taxon>Hominifimenecus</taxon>
    </lineage>
</organism>
<dbReference type="EMBL" id="JAJEQR010000007">
    <property type="protein sequence ID" value="MCC2230085.1"/>
    <property type="molecule type" value="Genomic_DNA"/>
</dbReference>
<feature type="active site" description="Acyl-thioester intermediate" evidence="2">
    <location>
        <position position="243"/>
    </location>
</feature>
<dbReference type="InterPro" id="IPR023365">
    <property type="entry name" value="Sortase_dom-sf"/>
</dbReference>
<accession>A0AAE3E8Q7</accession>
<evidence type="ECO:0000313" key="3">
    <source>
        <dbReference type="EMBL" id="MCC2230085.1"/>
    </source>
</evidence>
<reference evidence="3" key="1">
    <citation type="submission" date="2021-10" db="EMBL/GenBank/DDBJ databases">
        <title>Anaerobic single-cell dispensing facilitates the cultivation of human gut bacteria.</title>
        <authorList>
            <person name="Afrizal A."/>
        </authorList>
    </citation>
    <scope>NUCLEOTIDE SEQUENCE</scope>
    <source>
        <strain evidence="3">CLA-AA-H215</strain>
    </source>
</reference>
<evidence type="ECO:0000256" key="1">
    <source>
        <dbReference type="ARBA" id="ARBA00022801"/>
    </source>
</evidence>
<protein>
    <submittedName>
        <fullName evidence="3">Class B sortase</fullName>
        <ecNumber evidence="3">3.4.22.71</ecNumber>
    </submittedName>
</protein>
<sequence>MRNKKRIWLIVCVIALLGAAVCGGILIGQKLKGQELESLYESVSETTPTVSTSAAIPALESTEESTDAPYVSPIDFDALHETSEDIYAWIEIPGTNINYPIVQDPDDNTFYLRRSPDGEDFTGGSIFTENYNSTDFTDPNTIIYGHCMRDGTMFAELHNFADADFISQYHEVIIYTPNQELHYDVFAAYPYSDQHLLFLYDFTDKKVFQSYLEGIFDVRDMHSQLRPEVALDADSKIITLSTCMQNDNTRRFLVQAVLTEQKS</sequence>
<evidence type="ECO:0000256" key="2">
    <source>
        <dbReference type="PIRSR" id="PIRSR605754-1"/>
    </source>
</evidence>